<dbReference type="InterPro" id="IPR039856">
    <property type="entry name" value="EMC2-like"/>
</dbReference>
<dbReference type="EMBL" id="HBIX01034733">
    <property type="protein sequence ID" value="CAE0729919.1"/>
    <property type="molecule type" value="Transcribed_RNA"/>
</dbReference>
<keyword evidence="4" id="KW-0256">Endoplasmic reticulum</keyword>
<comment type="subunit">
    <text evidence="4">Component of the ER membrane protein complex (EMC).</text>
</comment>
<name>A0A7S4AX48_9STRA</name>
<dbReference type="Gene3D" id="1.25.40.10">
    <property type="entry name" value="Tetratricopeptide repeat domain"/>
    <property type="match status" value="2"/>
</dbReference>
<dbReference type="AlphaFoldDB" id="A0A7S4AX48"/>
<evidence type="ECO:0000256" key="1">
    <source>
        <dbReference type="ARBA" id="ARBA00022737"/>
    </source>
</evidence>
<dbReference type="PANTHER" id="PTHR12760">
    <property type="entry name" value="TETRATRICOPEPTIDE REPEAT PROTEIN"/>
    <property type="match status" value="1"/>
</dbReference>
<dbReference type="GO" id="GO:0072546">
    <property type="term" value="C:EMC complex"/>
    <property type="evidence" value="ECO:0007669"/>
    <property type="project" value="UniProtKB-UniRule"/>
</dbReference>
<feature type="domain" description="EMC2 TPR-like" evidence="5">
    <location>
        <begin position="110"/>
        <end position="220"/>
    </location>
</feature>
<evidence type="ECO:0000313" key="6">
    <source>
        <dbReference type="EMBL" id="CAE0729919.1"/>
    </source>
</evidence>
<evidence type="ECO:0000256" key="3">
    <source>
        <dbReference type="PROSITE-ProRule" id="PRU00339"/>
    </source>
</evidence>
<gene>
    <name evidence="6" type="ORF">PAUS00366_LOCUS22704</name>
</gene>
<reference evidence="6" key="1">
    <citation type="submission" date="2021-01" db="EMBL/GenBank/DDBJ databases">
        <authorList>
            <person name="Corre E."/>
            <person name="Pelletier E."/>
            <person name="Niang G."/>
            <person name="Scheremetjew M."/>
            <person name="Finn R."/>
            <person name="Kale V."/>
            <person name="Holt S."/>
            <person name="Cochrane G."/>
            <person name="Meng A."/>
            <person name="Brown T."/>
            <person name="Cohen L."/>
        </authorList>
    </citation>
    <scope>NUCLEOTIDE SEQUENCE</scope>
    <source>
        <strain evidence="6">10249 10 AB</strain>
    </source>
</reference>
<keyword evidence="1" id="KW-0677">Repeat</keyword>
<evidence type="ECO:0000256" key="4">
    <source>
        <dbReference type="RuleBase" id="RU367091"/>
    </source>
</evidence>
<dbReference type="PROSITE" id="PS50005">
    <property type="entry name" value="TPR"/>
    <property type="match status" value="1"/>
</dbReference>
<dbReference type="InterPro" id="IPR011990">
    <property type="entry name" value="TPR-like_helical_dom_sf"/>
</dbReference>
<keyword evidence="4" id="KW-0472">Membrane</keyword>
<keyword evidence="2 3" id="KW-0802">TPR repeat</keyword>
<accession>A0A7S4AX48</accession>
<feature type="repeat" description="TPR" evidence="3">
    <location>
        <begin position="106"/>
        <end position="139"/>
    </location>
</feature>
<proteinExistence type="inferred from homology"/>
<comment type="subcellular location">
    <subcellularLocation>
        <location evidence="4">Endoplasmic reticulum membrane</location>
        <topology evidence="4">Peripheral membrane protein</topology>
        <orientation evidence="4">Cytoplasmic side</orientation>
    </subcellularLocation>
</comment>
<organism evidence="6">
    <name type="scientific">Pseudo-nitzschia australis</name>
    <dbReference type="NCBI Taxonomy" id="44445"/>
    <lineage>
        <taxon>Eukaryota</taxon>
        <taxon>Sar</taxon>
        <taxon>Stramenopiles</taxon>
        <taxon>Ochrophyta</taxon>
        <taxon>Bacillariophyta</taxon>
        <taxon>Bacillariophyceae</taxon>
        <taxon>Bacillariophycidae</taxon>
        <taxon>Bacillariales</taxon>
        <taxon>Bacillariaceae</taxon>
        <taxon>Pseudo-nitzschia</taxon>
    </lineage>
</organism>
<comment type="similarity">
    <text evidence="4">Belongs to the EMC2 family.</text>
</comment>
<dbReference type="Pfam" id="PF22890">
    <property type="entry name" value="TPR_EMC2"/>
    <property type="match status" value="1"/>
</dbReference>
<dbReference type="SUPFAM" id="SSF48452">
    <property type="entry name" value="TPR-like"/>
    <property type="match status" value="1"/>
</dbReference>
<dbReference type="InterPro" id="IPR019734">
    <property type="entry name" value="TPR_rpt"/>
</dbReference>
<comment type="function">
    <text evidence="4">Part of the endoplasmic reticulum membrane protein complex (EMC) that enables the energy-independent insertion into endoplasmic reticulum membranes of newly synthesized membrane proteins.</text>
</comment>
<protein>
    <recommendedName>
        <fullName evidence="4">ER membrane protein complex subunit 2</fullName>
    </recommendedName>
</protein>
<evidence type="ECO:0000259" key="5">
    <source>
        <dbReference type="Pfam" id="PF22890"/>
    </source>
</evidence>
<evidence type="ECO:0000256" key="2">
    <source>
        <dbReference type="ARBA" id="ARBA00022803"/>
    </source>
</evidence>
<sequence length="318" mass="35104">MMGPGDDLTTLSNNDDHIGVLRYIRAHELREPTKVVTHGLALLGKDLDKVIASDAAARVAVLEQICLAAIDTNDHALAQKCLNQLKISSAAASEGNAEGSLVKDSDRYRRLLGRCLEAANDYEGAMTLYEQMLKQNPSNLVALQRKYCVLRAQKHSLPETVFEALNDYLGQQLSDVSGWYEMSQLRLSMADFKGAAYALEQVVLGSPLDANIHMELAEVYATIGGLDNATCARKHMAQALELEPTNLRAQFGLMSVSQQFLDESDTSSTKQKKLDEHERLVATELVKYGAAEVLKSYKGSKMFASVKRLMDDYVENLE</sequence>
<dbReference type="InterPro" id="IPR055217">
    <property type="entry name" value="TPR_EMC2"/>
</dbReference>